<dbReference type="GO" id="GO:0071467">
    <property type="term" value="P:cellular response to pH"/>
    <property type="evidence" value="ECO:0007669"/>
    <property type="project" value="InterPro"/>
</dbReference>
<proteinExistence type="predicted"/>
<dbReference type="EMBL" id="SFCI01002739">
    <property type="protein sequence ID" value="TFY73562.1"/>
    <property type="molecule type" value="Genomic_DNA"/>
</dbReference>
<evidence type="ECO:0000256" key="1">
    <source>
        <dbReference type="SAM" id="MobiDB-lite"/>
    </source>
</evidence>
<protein>
    <submittedName>
        <fullName evidence="2">Uncharacterized protein</fullName>
    </submittedName>
</protein>
<keyword evidence="3" id="KW-1185">Reference proteome</keyword>
<evidence type="ECO:0000313" key="2">
    <source>
        <dbReference type="EMBL" id="TFY73562.1"/>
    </source>
</evidence>
<organism evidence="2 3">
    <name type="scientific">Hericium alpestre</name>
    <dbReference type="NCBI Taxonomy" id="135208"/>
    <lineage>
        <taxon>Eukaryota</taxon>
        <taxon>Fungi</taxon>
        <taxon>Dikarya</taxon>
        <taxon>Basidiomycota</taxon>
        <taxon>Agaricomycotina</taxon>
        <taxon>Agaricomycetes</taxon>
        <taxon>Russulales</taxon>
        <taxon>Hericiaceae</taxon>
        <taxon>Hericium</taxon>
    </lineage>
</organism>
<dbReference type="Gene3D" id="1.25.40.280">
    <property type="entry name" value="alix/aip1 like domains"/>
    <property type="match status" value="1"/>
</dbReference>
<evidence type="ECO:0000313" key="3">
    <source>
        <dbReference type="Proteomes" id="UP000298061"/>
    </source>
</evidence>
<name>A0A4Y9ZG56_9AGAM</name>
<dbReference type="STRING" id="135208.A0A4Y9ZG56"/>
<feature type="non-terminal residue" evidence="2">
    <location>
        <position position="1"/>
    </location>
</feature>
<dbReference type="InterPro" id="IPR037505">
    <property type="entry name" value="pH-resp_palC"/>
</dbReference>
<feature type="compositionally biased region" description="Basic and acidic residues" evidence="1">
    <location>
        <begin position="117"/>
        <end position="133"/>
    </location>
</feature>
<dbReference type="OrthoDB" id="10266451at2759"/>
<accession>A0A4Y9ZG56</accession>
<dbReference type="PANTHER" id="PTHR40463:SF1">
    <property type="entry name" value="PH-RESPONSE REGULATOR PROTEIN PALC"/>
    <property type="match status" value="1"/>
</dbReference>
<gene>
    <name evidence="2" type="ORF">EWM64_g10448</name>
</gene>
<comment type="caution">
    <text evidence="2">The sequence shown here is derived from an EMBL/GenBank/DDBJ whole genome shotgun (WGS) entry which is preliminary data.</text>
</comment>
<dbReference type="GO" id="GO:0005886">
    <property type="term" value="C:plasma membrane"/>
    <property type="evidence" value="ECO:0007669"/>
    <property type="project" value="TreeGrafter"/>
</dbReference>
<dbReference type="PANTHER" id="PTHR40463">
    <property type="entry name" value="PH-RESPONSE REGULATOR PROTEIN PALC"/>
    <property type="match status" value="1"/>
</dbReference>
<dbReference type="AlphaFoldDB" id="A0A4Y9ZG56"/>
<dbReference type="InterPro" id="IPR038499">
    <property type="entry name" value="BRO1_sf"/>
</dbReference>
<dbReference type="Proteomes" id="UP000298061">
    <property type="component" value="Unassembled WGS sequence"/>
</dbReference>
<feature type="region of interest" description="Disordered" evidence="1">
    <location>
        <begin position="109"/>
        <end position="142"/>
    </location>
</feature>
<reference evidence="2 3" key="1">
    <citation type="submission" date="2019-02" db="EMBL/GenBank/DDBJ databases">
        <title>Genome sequencing of the rare red list fungi Hericium alpestre (H. flagellum).</title>
        <authorList>
            <person name="Buettner E."/>
            <person name="Kellner H."/>
        </authorList>
    </citation>
    <scope>NUCLEOTIDE SEQUENCE [LARGE SCALE GENOMIC DNA]</scope>
    <source>
        <strain evidence="2 3">DSM 108284</strain>
    </source>
</reference>
<sequence length="142" mass="15257">LATRGGEAVGFLAWAKKALEELKDDGKVGNRAEGREGRRGRRERVLEELESVGVYLKHYKKLNDSVVCPVAGALQASIPAGRLAVAVKPYEKPTPAFGPGSVAYLRKQAEQLDLDADSPHDDGSDVVSPKDGRSYAGEGSYF</sequence>